<feature type="compositionally biased region" description="Polar residues" evidence="3">
    <location>
        <begin position="723"/>
        <end position="742"/>
    </location>
</feature>
<keyword evidence="1" id="KW-0193">Cuticle</keyword>
<feature type="compositionally biased region" description="Polar residues" evidence="3">
    <location>
        <begin position="820"/>
        <end position="839"/>
    </location>
</feature>
<dbReference type="EMBL" id="LR824021">
    <property type="protein sequence ID" value="CAD0203373.1"/>
    <property type="molecule type" value="Genomic_DNA"/>
</dbReference>
<feature type="compositionally biased region" description="Basic and acidic residues" evidence="3">
    <location>
        <begin position="453"/>
        <end position="462"/>
    </location>
</feature>
<feature type="region of interest" description="Disordered" evidence="3">
    <location>
        <begin position="1063"/>
        <end position="1082"/>
    </location>
</feature>
<dbReference type="PROSITE" id="PS00233">
    <property type="entry name" value="CHIT_BIND_RR_1"/>
    <property type="match status" value="1"/>
</dbReference>
<feature type="compositionally biased region" description="Polar residues" evidence="3">
    <location>
        <begin position="680"/>
        <end position="691"/>
    </location>
</feature>
<dbReference type="InterPro" id="IPR031311">
    <property type="entry name" value="CHIT_BIND_RR_consensus"/>
</dbReference>
<feature type="compositionally biased region" description="Low complexity" evidence="3">
    <location>
        <begin position="660"/>
        <end position="675"/>
    </location>
</feature>
<dbReference type="OrthoDB" id="6923072at2759"/>
<evidence type="ECO:0000256" key="3">
    <source>
        <dbReference type="SAM" id="MobiDB-lite"/>
    </source>
</evidence>
<reference evidence="4" key="1">
    <citation type="submission" date="2021-12" db="EMBL/GenBank/DDBJ databases">
        <authorList>
            <person name="King R."/>
        </authorList>
    </citation>
    <scope>NUCLEOTIDE SEQUENCE</scope>
</reference>
<feature type="compositionally biased region" description="Polar residues" evidence="3">
    <location>
        <begin position="852"/>
        <end position="885"/>
    </location>
</feature>
<sequence length="1251" mass="136490">MEVILLAIGLAASDKLDRTYLPPPGAKYAGGRPEDLDAPLELPHQSHPGIGDNHDGLSGGDLGFKHVNYGDKIPKTPSTYSPVKVPTTTTSYAFAQTTTFPTDSYETTALPINPVTGLPINFDQTNQFPGLNQVQIPTYGQNVQPGNIIQGQIVQGTDGNQGYGQPNDQPLNQYPGLNVVVPGEVVQIPGTNQGLTQYPDNQVPINGQQGVIPNGAVNGQYPGQNVIIPGGAIKIPVDNQVISQYPYGQTPGNPNLSPTTASPQDIKLQQNYGNNYPGLQGSFDGQPIHVANPNEPHLTQGHQHQEPINVGGQPIYDGSGRLIGTPNNYNPSISGPMYRPERPQAAADRNAVILNYENVRYPNGYSYSYDTSNGIHADETGTVGNGTRAQGSYSYTGDDGKVYTVVYTADENGFRPYGDHLPTPPPIPEAIQKVIEQAARDEAAGIFDDGSYDEEKYGDKKYLNPKGRRPQKQNLNRIKNRLNGKQDNQVKPIAGITDVEEDQQILDQNGKDLPNTETRGKPTDEQNMSKQTVNQEPDQKYVKDIKIGNKKMLRPNKNLPIETASNQLGELDMLTNKSGKPITVAQRVPVNQQTQLTGRPAESDIYNKGIMDGNNPTDYPKNGYNGSNDKNDGIYDVSGQPIVDFDRNGNQYSGQKPNKSIGNSNNGYNLNLNGIKQKPQDNSGTLTDYIQKDNNQPQLNQQDESGYYYQKPNVTYGQTKFPTRFSTQEPTTVTPKPDQAQTEAERRRPLRPFITPGVYTQNERTYSPTTRRPFTTIGVTSPQNAYTDYDDDDYEGDQDIDDGRVSSTKVPIDRIDVTARPNQFKTSGPQYIPTSQKTYAGQKGISPGRPVEQSNTSTPRYSYGSTTPSYQTSRFGTTEAPQRNTPYQRKPVISQITNSNPDVYNYGTTKPTEASNINVVPGYKASSNVPVFGTRASTPIAPTTLVYPTSTYRPAQDYSVVTGEPQSTVYRQRPQPISGDSSRTGYYYEPPTSVNTNTGFFNPRPVSSTMSPDVYQTSYPQGSNRYSNTTPVPTTPSKKGTFILTESGSNSPIDIYQGFGPSTPNYSNLEPSSPGSTPVGTFDFNPQTSTGYKYGSSRPVYSTTPSVSTYGPTPTAFIPSETPGIPKQGYSTTYRPIENGPLVDGFGRPIPTDQGTYTGYPVTYPDPTLSPQQNLGYTGPQYDSRRPVGNPTTGPIIPSENGLVSGFSPEYNGNLGSTTYPVPQDGPQVIGEDFSGPKQPQRFDPKTGYHY</sequence>
<accession>A0A9N8Q0Z9</accession>
<feature type="region of interest" description="Disordered" evidence="3">
    <location>
        <begin position="594"/>
        <end position="691"/>
    </location>
</feature>
<keyword evidence="5" id="KW-1185">Reference proteome</keyword>
<evidence type="ECO:0000256" key="1">
    <source>
        <dbReference type="ARBA" id="ARBA00022460"/>
    </source>
</evidence>
<feature type="compositionally biased region" description="Acidic residues" evidence="3">
    <location>
        <begin position="788"/>
        <end position="800"/>
    </location>
</feature>
<feature type="compositionally biased region" description="Polar residues" evidence="3">
    <location>
        <begin position="648"/>
        <end position="658"/>
    </location>
</feature>
<gene>
    <name evidence="4" type="ORF">CINC_LOCUS5026</name>
</gene>
<evidence type="ECO:0000313" key="4">
    <source>
        <dbReference type="EMBL" id="CAD0203373.1"/>
    </source>
</evidence>
<proteinExistence type="predicted"/>
<feature type="compositionally biased region" description="Polar residues" evidence="3">
    <location>
        <begin position="758"/>
        <end position="785"/>
    </location>
</feature>
<dbReference type="Pfam" id="PF00379">
    <property type="entry name" value="Chitin_bind_4"/>
    <property type="match status" value="1"/>
</dbReference>
<feature type="compositionally biased region" description="Polar residues" evidence="3">
    <location>
        <begin position="472"/>
        <end position="487"/>
    </location>
</feature>
<feature type="region of interest" description="Disordered" evidence="3">
    <location>
        <begin position="446"/>
        <end position="487"/>
    </location>
</feature>
<feature type="region of interest" description="Disordered" evidence="3">
    <location>
        <begin position="723"/>
        <end position="885"/>
    </location>
</feature>
<evidence type="ECO:0000313" key="5">
    <source>
        <dbReference type="Proteomes" id="UP001154114"/>
    </source>
</evidence>
<protein>
    <submittedName>
        <fullName evidence="4">Uncharacterized protein</fullName>
    </submittedName>
</protein>
<dbReference type="Proteomes" id="UP001154114">
    <property type="component" value="Chromosome 18"/>
</dbReference>
<organism evidence="4 5">
    <name type="scientific">Chrysodeixis includens</name>
    <name type="common">Soybean looper</name>
    <name type="synonym">Pseudoplusia includens</name>
    <dbReference type="NCBI Taxonomy" id="689277"/>
    <lineage>
        <taxon>Eukaryota</taxon>
        <taxon>Metazoa</taxon>
        <taxon>Ecdysozoa</taxon>
        <taxon>Arthropoda</taxon>
        <taxon>Hexapoda</taxon>
        <taxon>Insecta</taxon>
        <taxon>Pterygota</taxon>
        <taxon>Neoptera</taxon>
        <taxon>Endopterygota</taxon>
        <taxon>Lepidoptera</taxon>
        <taxon>Glossata</taxon>
        <taxon>Ditrysia</taxon>
        <taxon>Noctuoidea</taxon>
        <taxon>Noctuidae</taxon>
        <taxon>Plusiinae</taxon>
        <taxon>Chrysodeixis</taxon>
    </lineage>
</organism>
<dbReference type="PRINTS" id="PR00947">
    <property type="entry name" value="CUTICLE"/>
</dbReference>
<dbReference type="GO" id="GO:0042302">
    <property type="term" value="F:structural constituent of cuticle"/>
    <property type="evidence" value="ECO:0007669"/>
    <property type="project" value="UniProtKB-KW"/>
</dbReference>
<dbReference type="InterPro" id="IPR000618">
    <property type="entry name" value="Insect_cuticle"/>
</dbReference>
<name>A0A9N8Q0Z9_CHRIL</name>
<feature type="region of interest" description="Disordered" evidence="3">
    <location>
        <begin position="1018"/>
        <end position="1037"/>
    </location>
</feature>
<evidence type="ECO:0000256" key="2">
    <source>
        <dbReference type="ARBA" id="ARBA00022729"/>
    </source>
</evidence>
<feature type="region of interest" description="Disordered" evidence="3">
    <location>
        <begin position="505"/>
        <end position="536"/>
    </location>
</feature>
<feature type="compositionally biased region" description="Polar residues" evidence="3">
    <location>
        <begin position="525"/>
        <end position="536"/>
    </location>
</feature>
<keyword evidence="2" id="KW-0732">Signal</keyword>
<feature type="compositionally biased region" description="Basic and acidic residues" evidence="3">
    <location>
        <begin position="1241"/>
        <end position="1251"/>
    </location>
</feature>
<dbReference type="AlphaFoldDB" id="A0A9N8Q0Z9"/>
<feature type="region of interest" description="Disordered" evidence="3">
    <location>
        <begin position="1214"/>
        <end position="1251"/>
    </location>
</feature>